<gene>
    <name evidence="1" type="ORF">SNAT2548_LOCUS27722</name>
</gene>
<sequence length="180" mass="20216">MRPGDGEDPPRAAGGAAVLDLAGGCVHELTENQRSDETIFRFLQWLRVDEPEQAPLREAVQAAWERLGPPRHLPRHLACPQDCHQRRENRRLAPEGALLVERRARALARQRSRTTWGVPWKTLFGVNSWNIGTSVMQALREAGDAEAAVVFSLRFSGWEIHNNADRLLEGPLSAKVRHLP</sequence>
<dbReference type="AlphaFoldDB" id="A0A812SWW9"/>
<evidence type="ECO:0000313" key="2">
    <source>
        <dbReference type="Proteomes" id="UP000604046"/>
    </source>
</evidence>
<name>A0A812SWW9_9DINO</name>
<evidence type="ECO:0000313" key="1">
    <source>
        <dbReference type="EMBL" id="CAE7494875.1"/>
    </source>
</evidence>
<dbReference type="EMBL" id="CAJNDS010002486">
    <property type="protein sequence ID" value="CAE7494875.1"/>
    <property type="molecule type" value="Genomic_DNA"/>
</dbReference>
<dbReference type="Proteomes" id="UP000604046">
    <property type="component" value="Unassembled WGS sequence"/>
</dbReference>
<organism evidence="1 2">
    <name type="scientific">Symbiodinium natans</name>
    <dbReference type="NCBI Taxonomy" id="878477"/>
    <lineage>
        <taxon>Eukaryota</taxon>
        <taxon>Sar</taxon>
        <taxon>Alveolata</taxon>
        <taxon>Dinophyceae</taxon>
        <taxon>Suessiales</taxon>
        <taxon>Symbiodiniaceae</taxon>
        <taxon>Symbiodinium</taxon>
    </lineage>
</organism>
<proteinExistence type="predicted"/>
<dbReference type="OrthoDB" id="10631426at2759"/>
<accession>A0A812SWW9</accession>
<reference evidence="1" key="1">
    <citation type="submission" date="2021-02" db="EMBL/GenBank/DDBJ databases">
        <authorList>
            <person name="Dougan E. K."/>
            <person name="Rhodes N."/>
            <person name="Thang M."/>
            <person name="Chan C."/>
        </authorList>
    </citation>
    <scope>NUCLEOTIDE SEQUENCE</scope>
</reference>
<keyword evidence="2" id="KW-1185">Reference proteome</keyword>
<protein>
    <submittedName>
        <fullName evidence="1">Uncharacterized protein</fullName>
    </submittedName>
</protein>
<comment type="caution">
    <text evidence="1">The sequence shown here is derived from an EMBL/GenBank/DDBJ whole genome shotgun (WGS) entry which is preliminary data.</text>
</comment>